<feature type="domain" description="HTH tetR-type" evidence="4">
    <location>
        <begin position="51"/>
        <end position="111"/>
    </location>
</feature>
<evidence type="ECO:0000259" key="4">
    <source>
        <dbReference type="PROSITE" id="PS50977"/>
    </source>
</evidence>
<dbReference type="Proteomes" id="UP000306509">
    <property type="component" value="Unassembled WGS sequence"/>
</dbReference>
<organism evidence="5 6">
    <name type="scientific">Robinsoniella peoriensis</name>
    <dbReference type="NCBI Taxonomy" id="180332"/>
    <lineage>
        <taxon>Bacteria</taxon>
        <taxon>Bacillati</taxon>
        <taxon>Bacillota</taxon>
        <taxon>Clostridia</taxon>
        <taxon>Lachnospirales</taxon>
        <taxon>Lachnospiraceae</taxon>
        <taxon>Robinsoniella</taxon>
    </lineage>
</organism>
<protein>
    <submittedName>
        <fullName evidence="5">HTH-type transcriptional repressor KstR2</fullName>
    </submittedName>
</protein>
<dbReference type="PANTHER" id="PTHR43479:SF11">
    <property type="entry name" value="ACREF_ENVCD OPERON REPRESSOR-RELATED"/>
    <property type="match status" value="1"/>
</dbReference>
<dbReference type="STRING" id="180332.GCA_000797495_05601"/>
<comment type="caution">
    <text evidence="5">The sequence shown here is derived from an EMBL/GenBank/DDBJ whole genome shotgun (WGS) entry which is preliminary data.</text>
</comment>
<keyword evidence="3" id="KW-0472">Membrane</keyword>
<dbReference type="GO" id="GO:0003677">
    <property type="term" value="F:DNA binding"/>
    <property type="evidence" value="ECO:0007669"/>
    <property type="project" value="UniProtKB-UniRule"/>
</dbReference>
<evidence type="ECO:0000313" key="5">
    <source>
        <dbReference type="EMBL" id="TLC99449.1"/>
    </source>
</evidence>
<dbReference type="Pfam" id="PF00440">
    <property type="entry name" value="TetR_N"/>
    <property type="match status" value="1"/>
</dbReference>
<sequence>MSVGNVRAYAASPFLLFIIYYLDKSKMKPYNKTNRQSVYWGINMNREEKSKNSKEKIIQSAFSLFSAKGYDATSTQDIIDLSGLSRGAMYHHFKSKEDILRSVTEGFYSHMNSFLENLVADTTLTSKEKLMKLITHSAEDYTHKQMVDCYWSEKIPFALLEEVQYLNNVAAPYFCKIIEQGVENHEYECEYPQELAEILIFAVDVLLNPTLFTRSYSEVCSRLDFLFFLLKKMEIPIIDSDGINKAKELFKQEL</sequence>
<evidence type="ECO:0000313" key="6">
    <source>
        <dbReference type="Proteomes" id="UP000306509"/>
    </source>
</evidence>
<name>A0A4U8Q3U0_9FIRM</name>
<dbReference type="PROSITE" id="PS01081">
    <property type="entry name" value="HTH_TETR_1"/>
    <property type="match status" value="1"/>
</dbReference>
<dbReference type="Gene3D" id="1.10.357.10">
    <property type="entry name" value="Tetracycline Repressor, domain 2"/>
    <property type="match status" value="1"/>
</dbReference>
<dbReference type="SUPFAM" id="SSF46689">
    <property type="entry name" value="Homeodomain-like"/>
    <property type="match status" value="1"/>
</dbReference>
<dbReference type="PANTHER" id="PTHR43479">
    <property type="entry name" value="ACREF/ENVCD OPERON REPRESSOR-RELATED"/>
    <property type="match status" value="1"/>
</dbReference>
<evidence type="ECO:0000256" key="2">
    <source>
        <dbReference type="PROSITE-ProRule" id="PRU00335"/>
    </source>
</evidence>
<feature type="DNA-binding region" description="H-T-H motif" evidence="2">
    <location>
        <begin position="74"/>
        <end position="93"/>
    </location>
</feature>
<dbReference type="InterPro" id="IPR001647">
    <property type="entry name" value="HTH_TetR"/>
</dbReference>
<keyword evidence="1 2" id="KW-0238">DNA-binding</keyword>
<proteinExistence type="predicted"/>
<evidence type="ECO:0000256" key="1">
    <source>
        <dbReference type="ARBA" id="ARBA00023125"/>
    </source>
</evidence>
<dbReference type="PROSITE" id="PS50977">
    <property type="entry name" value="HTH_TETR_2"/>
    <property type="match status" value="1"/>
</dbReference>
<keyword evidence="3" id="KW-1133">Transmembrane helix</keyword>
<dbReference type="PRINTS" id="PR00455">
    <property type="entry name" value="HTHTETR"/>
</dbReference>
<keyword evidence="3" id="KW-0812">Transmembrane</keyword>
<dbReference type="AlphaFoldDB" id="A0A4U8Q3U0"/>
<dbReference type="InterPro" id="IPR009057">
    <property type="entry name" value="Homeodomain-like_sf"/>
</dbReference>
<dbReference type="InterPro" id="IPR050624">
    <property type="entry name" value="HTH-type_Tx_Regulator"/>
</dbReference>
<feature type="transmembrane region" description="Helical" evidence="3">
    <location>
        <begin position="6"/>
        <end position="22"/>
    </location>
</feature>
<dbReference type="InterPro" id="IPR023772">
    <property type="entry name" value="DNA-bd_HTH_TetR-type_CS"/>
</dbReference>
<accession>A0A4U8Q3U0</accession>
<keyword evidence="6" id="KW-1185">Reference proteome</keyword>
<evidence type="ECO:0000256" key="3">
    <source>
        <dbReference type="SAM" id="Phobius"/>
    </source>
</evidence>
<gene>
    <name evidence="5" type="primary">kstR2_6</name>
    <name evidence="5" type="ORF">DSM106044_03652</name>
</gene>
<dbReference type="EMBL" id="QGQD01000069">
    <property type="protein sequence ID" value="TLC99449.1"/>
    <property type="molecule type" value="Genomic_DNA"/>
</dbReference>
<reference evidence="5 6" key="1">
    <citation type="journal article" date="2019" name="Anaerobe">
        <title>Detection of Robinsoniella peoriensis in multiple bone samples of a trauma patient.</title>
        <authorList>
            <person name="Schrottner P."/>
            <person name="Hartwich K."/>
            <person name="Bunk B."/>
            <person name="Schober I."/>
            <person name="Helbig S."/>
            <person name="Rudolph W.W."/>
            <person name="Gunzer F."/>
        </authorList>
    </citation>
    <scope>NUCLEOTIDE SEQUENCE [LARGE SCALE GENOMIC DNA]</scope>
    <source>
        <strain evidence="5 6">DSM 106044</strain>
    </source>
</reference>